<evidence type="ECO:0000313" key="2">
    <source>
        <dbReference type="Proteomes" id="UP000314294"/>
    </source>
</evidence>
<dbReference type="AlphaFoldDB" id="A0A4Z2H013"/>
<dbReference type="Proteomes" id="UP000314294">
    <property type="component" value="Unassembled WGS sequence"/>
</dbReference>
<protein>
    <submittedName>
        <fullName evidence="1">Uncharacterized protein</fullName>
    </submittedName>
</protein>
<dbReference type="EMBL" id="SRLO01000385">
    <property type="protein sequence ID" value="TNN58232.1"/>
    <property type="molecule type" value="Genomic_DNA"/>
</dbReference>
<comment type="caution">
    <text evidence="1">The sequence shown here is derived from an EMBL/GenBank/DDBJ whole genome shotgun (WGS) entry which is preliminary data.</text>
</comment>
<gene>
    <name evidence="1" type="ORF">EYF80_031534</name>
</gene>
<sequence>MANWIEIDRTMRDVEPAWRRFLKIAKQMDYGPEKNRAVHLSPNVSRRGRSWPRRPHQMFLDADISFEAIIRSVIVSSKKDYYGENPSRCDVAS</sequence>
<organism evidence="1 2">
    <name type="scientific">Liparis tanakae</name>
    <name type="common">Tanaka's snailfish</name>
    <dbReference type="NCBI Taxonomy" id="230148"/>
    <lineage>
        <taxon>Eukaryota</taxon>
        <taxon>Metazoa</taxon>
        <taxon>Chordata</taxon>
        <taxon>Craniata</taxon>
        <taxon>Vertebrata</taxon>
        <taxon>Euteleostomi</taxon>
        <taxon>Actinopterygii</taxon>
        <taxon>Neopterygii</taxon>
        <taxon>Teleostei</taxon>
        <taxon>Neoteleostei</taxon>
        <taxon>Acanthomorphata</taxon>
        <taxon>Eupercaria</taxon>
        <taxon>Perciformes</taxon>
        <taxon>Cottioidei</taxon>
        <taxon>Cottales</taxon>
        <taxon>Liparidae</taxon>
        <taxon>Liparis</taxon>
    </lineage>
</organism>
<evidence type="ECO:0000313" key="1">
    <source>
        <dbReference type="EMBL" id="TNN58232.1"/>
    </source>
</evidence>
<name>A0A4Z2H013_9TELE</name>
<reference evidence="1 2" key="1">
    <citation type="submission" date="2019-03" db="EMBL/GenBank/DDBJ databases">
        <title>First draft genome of Liparis tanakae, snailfish: a comprehensive survey of snailfish specific genes.</title>
        <authorList>
            <person name="Kim W."/>
            <person name="Song I."/>
            <person name="Jeong J.-H."/>
            <person name="Kim D."/>
            <person name="Kim S."/>
            <person name="Ryu S."/>
            <person name="Song J.Y."/>
            <person name="Lee S.K."/>
        </authorList>
    </citation>
    <scope>NUCLEOTIDE SEQUENCE [LARGE SCALE GENOMIC DNA]</scope>
    <source>
        <tissue evidence="1">Muscle</tissue>
    </source>
</reference>
<keyword evidence="2" id="KW-1185">Reference proteome</keyword>
<accession>A0A4Z2H013</accession>
<proteinExistence type="predicted"/>